<gene>
    <name evidence="2" type="ORF">CHF27_013735</name>
</gene>
<dbReference type="InterPro" id="IPR036388">
    <property type="entry name" value="WH-like_DNA-bd_sf"/>
</dbReference>
<feature type="region of interest" description="Disordered" evidence="1">
    <location>
        <begin position="61"/>
        <end position="81"/>
    </location>
</feature>
<dbReference type="EMBL" id="NOJZ02000078">
    <property type="protein sequence ID" value="RDY22390.1"/>
    <property type="molecule type" value="Genomic_DNA"/>
</dbReference>
<dbReference type="Proteomes" id="UP000243494">
    <property type="component" value="Unassembled WGS sequence"/>
</dbReference>
<sequence>FINYEQGVRSGEVKRVSKGMRDKEGYWYKNDTLIDMLYITYEEQRHLKTIIGKEEKYSRRRVKDKEYQKNKRRNDKGLTKKQQELQDLKEKVIELKESGLSIRKIADKLGKSKGTIENILKKI</sequence>
<evidence type="ECO:0000313" key="3">
    <source>
        <dbReference type="Proteomes" id="UP000243494"/>
    </source>
</evidence>
<feature type="non-terminal residue" evidence="2">
    <location>
        <position position="1"/>
    </location>
</feature>
<comment type="caution">
    <text evidence="2">The sequence shown here is derived from an EMBL/GenBank/DDBJ whole genome shotgun (WGS) entry which is preliminary data.</text>
</comment>
<evidence type="ECO:0000313" key="2">
    <source>
        <dbReference type="EMBL" id="RDY22390.1"/>
    </source>
</evidence>
<dbReference type="AlphaFoldDB" id="A0A371IPI3"/>
<proteinExistence type="predicted"/>
<dbReference type="OrthoDB" id="6008408at2"/>
<dbReference type="Gene3D" id="1.10.10.10">
    <property type="entry name" value="Winged helix-like DNA-binding domain superfamily/Winged helix DNA-binding domain"/>
    <property type="match status" value="1"/>
</dbReference>
<name>A0A371IPI3_9FIRM</name>
<evidence type="ECO:0000256" key="1">
    <source>
        <dbReference type="SAM" id="MobiDB-lite"/>
    </source>
</evidence>
<accession>A0A371IPI3</accession>
<dbReference type="RefSeq" id="WP_147294102.1">
    <property type="nucleotide sequence ID" value="NZ_NOJZ02000078.1"/>
</dbReference>
<reference evidence="2 3" key="1">
    <citation type="journal article" date="2017" name="Genome Announc.">
        <title>Draft Genome Sequence of Romboutsia maritimum sp. nov. Strain CCRI-22766(T), Isolated from Coastal Estuarine Mud.</title>
        <authorList>
            <person name="Maheux A.F."/>
            <person name="Boudreau D.K."/>
            <person name="Berube E."/>
            <person name="Boissinot M."/>
            <person name="Raymond F."/>
            <person name="Brodeur S."/>
            <person name="Corbeil J."/>
            <person name="Brightwell G."/>
            <person name="Broda D."/>
            <person name="Omar R.F."/>
            <person name="Bergeron M.G."/>
        </authorList>
    </citation>
    <scope>NUCLEOTIDE SEQUENCE [LARGE SCALE GENOMIC DNA]</scope>
    <source>
        <strain evidence="2 3">CCRI-22766</strain>
    </source>
</reference>
<keyword evidence="3" id="KW-1185">Reference proteome</keyword>
<organism evidence="2 3">
    <name type="scientific">Romboutsia maritimum</name>
    <dbReference type="NCBI Taxonomy" id="2020948"/>
    <lineage>
        <taxon>Bacteria</taxon>
        <taxon>Bacillati</taxon>
        <taxon>Bacillota</taxon>
        <taxon>Clostridia</taxon>
        <taxon>Peptostreptococcales</taxon>
        <taxon>Peptostreptococcaceae</taxon>
        <taxon>Romboutsia</taxon>
    </lineage>
</organism>
<protein>
    <submittedName>
        <fullName evidence="2">Helix-turn-helix domain-containing protein</fullName>
    </submittedName>
</protein>